<dbReference type="Proteomes" id="UP000054279">
    <property type="component" value="Unassembled WGS sequence"/>
</dbReference>
<dbReference type="SUPFAM" id="SSF51445">
    <property type="entry name" value="(Trans)glycosidases"/>
    <property type="match status" value="1"/>
</dbReference>
<dbReference type="InterPro" id="IPR031330">
    <property type="entry name" value="Gly_Hdrlase_35_cat"/>
</dbReference>
<evidence type="ECO:0000313" key="3">
    <source>
        <dbReference type="Proteomes" id="UP000054279"/>
    </source>
</evidence>
<sequence>MSKFKLTWTFSALLSFSLVLLSWPLFSFGTSSSHSLSFQTLLTDPPRQSTNLTDAVQWDNYTLFINNQRIFLYSGEFHAFRLPVPDLWLDIFQKMKAAGLNGVRFVC</sequence>
<dbReference type="GO" id="GO:0016787">
    <property type="term" value="F:hydrolase activity"/>
    <property type="evidence" value="ECO:0007669"/>
    <property type="project" value="UniProtKB-KW"/>
</dbReference>
<feature type="domain" description="Glycoside hydrolase 35 catalytic" evidence="1">
    <location>
        <begin position="63"/>
        <end position="104"/>
    </location>
</feature>
<dbReference type="Pfam" id="PF01301">
    <property type="entry name" value="Glyco_hydro_35"/>
    <property type="match status" value="1"/>
</dbReference>
<dbReference type="AlphaFoldDB" id="A0A0C9U762"/>
<protein>
    <submittedName>
        <fullName evidence="2">Glycoside hydrolase family 35 protein</fullName>
    </submittedName>
</protein>
<dbReference type="HOGENOM" id="CLU_2211641_0_0_1"/>
<gene>
    <name evidence="2" type="ORF">M422DRAFT_187465</name>
</gene>
<keyword evidence="3" id="KW-1185">Reference proteome</keyword>
<name>A0A0C9U762_SPHS4</name>
<dbReference type="Gene3D" id="3.20.20.80">
    <property type="entry name" value="Glycosidases"/>
    <property type="match status" value="1"/>
</dbReference>
<evidence type="ECO:0000259" key="1">
    <source>
        <dbReference type="Pfam" id="PF01301"/>
    </source>
</evidence>
<dbReference type="EMBL" id="KN837267">
    <property type="protein sequence ID" value="KIJ30189.1"/>
    <property type="molecule type" value="Genomic_DNA"/>
</dbReference>
<accession>A0A0C9U762</accession>
<keyword evidence="2" id="KW-0378">Hydrolase</keyword>
<dbReference type="OrthoDB" id="1657402at2759"/>
<proteinExistence type="predicted"/>
<evidence type="ECO:0000313" key="2">
    <source>
        <dbReference type="EMBL" id="KIJ30189.1"/>
    </source>
</evidence>
<organism evidence="2 3">
    <name type="scientific">Sphaerobolus stellatus (strain SS14)</name>
    <dbReference type="NCBI Taxonomy" id="990650"/>
    <lineage>
        <taxon>Eukaryota</taxon>
        <taxon>Fungi</taxon>
        <taxon>Dikarya</taxon>
        <taxon>Basidiomycota</taxon>
        <taxon>Agaricomycotina</taxon>
        <taxon>Agaricomycetes</taxon>
        <taxon>Phallomycetidae</taxon>
        <taxon>Geastrales</taxon>
        <taxon>Sphaerobolaceae</taxon>
        <taxon>Sphaerobolus</taxon>
    </lineage>
</organism>
<dbReference type="InterPro" id="IPR017853">
    <property type="entry name" value="GH"/>
</dbReference>
<reference evidence="2 3" key="1">
    <citation type="submission" date="2014-06" db="EMBL/GenBank/DDBJ databases">
        <title>Evolutionary Origins and Diversification of the Mycorrhizal Mutualists.</title>
        <authorList>
            <consortium name="DOE Joint Genome Institute"/>
            <consortium name="Mycorrhizal Genomics Consortium"/>
            <person name="Kohler A."/>
            <person name="Kuo A."/>
            <person name="Nagy L.G."/>
            <person name="Floudas D."/>
            <person name="Copeland A."/>
            <person name="Barry K.W."/>
            <person name="Cichocki N."/>
            <person name="Veneault-Fourrey C."/>
            <person name="LaButti K."/>
            <person name="Lindquist E.A."/>
            <person name="Lipzen A."/>
            <person name="Lundell T."/>
            <person name="Morin E."/>
            <person name="Murat C."/>
            <person name="Riley R."/>
            <person name="Ohm R."/>
            <person name="Sun H."/>
            <person name="Tunlid A."/>
            <person name="Henrissat B."/>
            <person name="Grigoriev I.V."/>
            <person name="Hibbett D.S."/>
            <person name="Martin F."/>
        </authorList>
    </citation>
    <scope>NUCLEOTIDE SEQUENCE [LARGE SCALE GENOMIC DNA]</scope>
    <source>
        <strain evidence="2 3">SS14</strain>
    </source>
</reference>